<reference evidence="2 3" key="1">
    <citation type="submission" date="2016-05" db="EMBL/GenBank/DDBJ databases">
        <title>Whole genome sequencing of Tetragenococcus halophilus subsp. halophilus NISL 7118.</title>
        <authorList>
            <person name="Shiwa Y."/>
            <person name="Nishimura I."/>
            <person name="Yoshikawa H."/>
            <person name="Koyama Y."/>
            <person name="Oguma T."/>
        </authorList>
    </citation>
    <scope>NUCLEOTIDE SEQUENCE [LARGE SCALE GENOMIC DNA]</scope>
    <source>
        <strain evidence="2 3">NISL 7118</strain>
    </source>
</reference>
<dbReference type="PANTHER" id="PTHR32502">
    <property type="entry name" value="N-ACETYLGALACTOSAMINE PERMEASE II COMPONENT-RELATED"/>
    <property type="match status" value="1"/>
</dbReference>
<feature type="transmembrane region" description="Helical" evidence="1">
    <location>
        <begin position="185"/>
        <end position="206"/>
    </location>
</feature>
<feature type="transmembrane region" description="Helical" evidence="1">
    <location>
        <begin position="141"/>
        <end position="164"/>
    </location>
</feature>
<evidence type="ECO:0000313" key="3">
    <source>
        <dbReference type="Proteomes" id="UP000236214"/>
    </source>
</evidence>
<name>A0A2H6DRD3_TETHA</name>
<dbReference type="EMBL" id="BDEC01000060">
    <property type="protein sequence ID" value="GBD68735.1"/>
    <property type="molecule type" value="Genomic_DNA"/>
</dbReference>
<organism evidence="2 3">
    <name type="scientific">Tetragenococcus halophilus subsp. halophilus</name>
    <dbReference type="NCBI Taxonomy" id="1513897"/>
    <lineage>
        <taxon>Bacteria</taxon>
        <taxon>Bacillati</taxon>
        <taxon>Bacillota</taxon>
        <taxon>Bacilli</taxon>
        <taxon>Lactobacillales</taxon>
        <taxon>Enterococcaceae</taxon>
        <taxon>Tetragenococcus</taxon>
    </lineage>
</organism>
<comment type="caution">
    <text evidence="2">The sequence shown here is derived from an EMBL/GenBank/DDBJ whole genome shotgun (WGS) entry which is preliminary data.</text>
</comment>
<proteinExistence type="predicted"/>
<sequence length="274" mass="30188">MENNKEKKLTKKQIKKSFWRWTFFSHSNYNYERMQASGFLHAMLPVLNDLYEDESEDLKASYTRHLEFFNTEPHFGGIIGGLTIAMEEQKANGAPITGDAINSIKTGLMGPLAGIGDTLWQGTLVPILLSIAISIGAEGNLFGPIFYTIAMFVIMLGIAYNLWLQGYNYGKEGIQKLMGGDLLKKVMLGAKIMGAVVIGALTANYVELSTDFVFSYGDLELDIQEDILDQLLQGMLPLAVTMLSLYLLNKKIKSTSVLLVLIVISAVGAILGVF</sequence>
<evidence type="ECO:0000256" key="1">
    <source>
        <dbReference type="SAM" id="Phobius"/>
    </source>
</evidence>
<keyword evidence="1" id="KW-1133">Transmembrane helix</keyword>
<evidence type="ECO:0008006" key="4">
    <source>
        <dbReference type="Google" id="ProtNLM"/>
    </source>
</evidence>
<feature type="transmembrane region" description="Helical" evidence="1">
    <location>
        <begin position="118"/>
        <end position="135"/>
    </location>
</feature>
<feature type="transmembrane region" description="Helical" evidence="1">
    <location>
        <begin position="255"/>
        <end position="273"/>
    </location>
</feature>
<protein>
    <recommendedName>
        <fullName evidence="4">Phosphotransferase system enzyme IID component</fullName>
    </recommendedName>
</protein>
<dbReference type="AlphaFoldDB" id="A0A2H6DRD3"/>
<accession>A0A2H6DRD3</accession>
<gene>
    <name evidence="2" type="ORF">TEHN7118_1541</name>
</gene>
<dbReference type="GO" id="GO:0005886">
    <property type="term" value="C:plasma membrane"/>
    <property type="evidence" value="ECO:0007669"/>
    <property type="project" value="TreeGrafter"/>
</dbReference>
<keyword evidence="1" id="KW-0472">Membrane</keyword>
<dbReference type="Pfam" id="PF03613">
    <property type="entry name" value="EIID-AGA"/>
    <property type="match status" value="1"/>
</dbReference>
<dbReference type="PROSITE" id="PS51108">
    <property type="entry name" value="PTS_EIID"/>
    <property type="match status" value="1"/>
</dbReference>
<keyword evidence="3" id="KW-1185">Reference proteome</keyword>
<evidence type="ECO:0000313" key="2">
    <source>
        <dbReference type="EMBL" id="GBD68735.1"/>
    </source>
</evidence>
<dbReference type="GeneID" id="64054399"/>
<dbReference type="Proteomes" id="UP000236214">
    <property type="component" value="Unassembled WGS sequence"/>
</dbReference>
<dbReference type="PANTHER" id="PTHR32502:SF26">
    <property type="entry name" value="PHOSPHOTRANSFERASE SYSTEM SUGAR-SPECIFIC EIID COMPONENT"/>
    <property type="match status" value="1"/>
</dbReference>
<dbReference type="InterPro" id="IPR050303">
    <property type="entry name" value="GatZ_KbaZ_carbometab"/>
</dbReference>
<feature type="transmembrane region" description="Helical" evidence="1">
    <location>
        <begin position="231"/>
        <end position="248"/>
    </location>
</feature>
<dbReference type="InterPro" id="IPR004704">
    <property type="entry name" value="PTS_IID_man"/>
</dbReference>
<keyword evidence="1" id="KW-0812">Transmembrane</keyword>
<dbReference type="GO" id="GO:0009401">
    <property type="term" value="P:phosphoenolpyruvate-dependent sugar phosphotransferase system"/>
    <property type="evidence" value="ECO:0007669"/>
    <property type="project" value="InterPro"/>
</dbReference>
<dbReference type="RefSeq" id="WP_069029081.1">
    <property type="nucleotide sequence ID" value="NZ_BDEC01000060.1"/>
</dbReference>